<comment type="catalytic activity">
    <reaction evidence="3">
        <text>uridine + phosphate = alpha-D-ribose 1-phosphate + uracil</text>
        <dbReference type="Rhea" id="RHEA:24388"/>
        <dbReference type="ChEBI" id="CHEBI:16704"/>
        <dbReference type="ChEBI" id="CHEBI:17568"/>
        <dbReference type="ChEBI" id="CHEBI:43474"/>
        <dbReference type="ChEBI" id="CHEBI:57720"/>
        <dbReference type="EC" id="2.4.2.2"/>
    </reaction>
</comment>
<gene>
    <name evidence="3" type="primary">ppnP</name>
    <name evidence="5" type="ORF">BI375_15865</name>
    <name evidence="4" type="ORF">VroAM7_40840</name>
</gene>
<dbReference type="GO" id="GO:0004731">
    <property type="term" value="F:purine-nucleoside phosphorylase activity"/>
    <property type="evidence" value="ECO:0007669"/>
    <property type="project" value="UniProtKB-UniRule"/>
</dbReference>
<dbReference type="SUPFAM" id="SSF51182">
    <property type="entry name" value="RmlC-like cupins"/>
    <property type="match status" value="1"/>
</dbReference>
<comment type="catalytic activity">
    <reaction evidence="3">
        <text>xanthosine + phosphate = alpha-D-ribose 1-phosphate + xanthine</text>
        <dbReference type="Rhea" id="RHEA:27638"/>
        <dbReference type="ChEBI" id="CHEBI:17712"/>
        <dbReference type="ChEBI" id="CHEBI:18107"/>
        <dbReference type="ChEBI" id="CHEBI:43474"/>
        <dbReference type="ChEBI" id="CHEBI:57720"/>
        <dbReference type="EC" id="2.4.2.1"/>
    </reaction>
</comment>
<evidence type="ECO:0000313" key="5">
    <source>
        <dbReference type="EMBL" id="OHY94578.1"/>
    </source>
</evidence>
<dbReference type="GO" id="GO:0005829">
    <property type="term" value="C:cytosol"/>
    <property type="evidence" value="ECO:0007669"/>
    <property type="project" value="TreeGrafter"/>
</dbReference>
<keyword evidence="2 3" id="KW-0808">Transferase</keyword>
<comment type="catalytic activity">
    <reaction evidence="3">
        <text>inosine + phosphate = alpha-D-ribose 1-phosphate + hypoxanthine</text>
        <dbReference type="Rhea" id="RHEA:27646"/>
        <dbReference type="ChEBI" id="CHEBI:17368"/>
        <dbReference type="ChEBI" id="CHEBI:17596"/>
        <dbReference type="ChEBI" id="CHEBI:43474"/>
        <dbReference type="ChEBI" id="CHEBI:57720"/>
        <dbReference type="EC" id="2.4.2.1"/>
    </reaction>
</comment>
<keyword evidence="1 3" id="KW-0328">Glycosyltransferase</keyword>
<evidence type="ECO:0000313" key="7">
    <source>
        <dbReference type="Proteomes" id="UP000315115"/>
    </source>
</evidence>
<dbReference type="Proteomes" id="UP000315115">
    <property type="component" value="Chromosome 2"/>
</dbReference>
<evidence type="ECO:0000313" key="4">
    <source>
        <dbReference type="EMBL" id="BBL91431.1"/>
    </source>
</evidence>
<dbReference type="Proteomes" id="UP000180133">
    <property type="component" value="Unassembled WGS sequence"/>
</dbReference>
<keyword evidence="6" id="KW-1185">Reference proteome</keyword>
<dbReference type="EC" id="2.4.2.1" evidence="3"/>
<proteinExistence type="inferred from homology"/>
<dbReference type="AlphaFoldDB" id="A0A2K7SX73"/>
<dbReference type="FunFam" id="2.60.120.10:FF:000016">
    <property type="entry name" value="Pyrimidine/purine nucleoside phosphorylase"/>
    <property type="match status" value="1"/>
</dbReference>
<dbReference type="OrthoDB" id="9793848at2"/>
<dbReference type="PANTHER" id="PTHR36540">
    <property type="entry name" value="PYRIMIDINE/PURINE NUCLEOSIDE PHOSPHORYLASE"/>
    <property type="match status" value="1"/>
</dbReference>
<dbReference type="HAMAP" id="MF_01537">
    <property type="entry name" value="Nucleos_phosphorylase_PpnP"/>
    <property type="match status" value="1"/>
</dbReference>
<reference evidence="7" key="2">
    <citation type="submission" date="2019-07" db="EMBL/GenBank/DDBJ databases">
        <title>Complete Genome Sequences of Vibrion rotiferianus strain AM7.</title>
        <authorList>
            <person name="Miyazaki K."/>
            <person name="Wiseschart A."/>
            <person name="Pootanakit K."/>
            <person name="Ishimori K."/>
            <person name="Kitahara K."/>
        </authorList>
    </citation>
    <scope>NUCLEOTIDE SEQUENCE [LARGE SCALE GENOMIC DNA]</scope>
    <source>
        <strain evidence="7">AM7</strain>
    </source>
</reference>
<reference evidence="4" key="3">
    <citation type="journal article" date="2020" name="Microbiol. Resour. Announc.">
        <title>Complete Genome Sequence of Vibrio rotiferianus Strain AM7.</title>
        <authorList>
            <person name="Miyazaki K."/>
            <person name="Wiseschart A."/>
            <person name="Pootanakit K."/>
            <person name="Kitahara K."/>
        </authorList>
    </citation>
    <scope>NUCLEOTIDE SEQUENCE</scope>
    <source>
        <strain evidence="4">AM7</strain>
    </source>
</reference>
<accession>A0A2K7SX73</accession>
<comment type="similarity">
    <text evidence="3">Belongs to the nucleoside phosphorylase PpnP family.</text>
</comment>
<evidence type="ECO:0000313" key="6">
    <source>
        <dbReference type="Proteomes" id="UP000180133"/>
    </source>
</evidence>
<comment type="catalytic activity">
    <reaction evidence="3">
        <text>adenosine + phosphate = alpha-D-ribose 1-phosphate + adenine</text>
        <dbReference type="Rhea" id="RHEA:27642"/>
        <dbReference type="ChEBI" id="CHEBI:16335"/>
        <dbReference type="ChEBI" id="CHEBI:16708"/>
        <dbReference type="ChEBI" id="CHEBI:43474"/>
        <dbReference type="ChEBI" id="CHEBI:57720"/>
        <dbReference type="EC" id="2.4.2.1"/>
    </reaction>
</comment>
<dbReference type="PANTHER" id="PTHR36540:SF1">
    <property type="entry name" value="PYRIMIDINE_PURINE NUCLEOSIDE PHOSPHORYLASE"/>
    <property type="match status" value="1"/>
</dbReference>
<evidence type="ECO:0000256" key="1">
    <source>
        <dbReference type="ARBA" id="ARBA00022676"/>
    </source>
</evidence>
<comment type="catalytic activity">
    <reaction evidence="3">
        <text>guanosine + phosphate = alpha-D-ribose 1-phosphate + guanine</text>
        <dbReference type="Rhea" id="RHEA:13233"/>
        <dbReference type="ChEBI" id="CHEBI:16235"/>
        <dbReference type="ChEBI" id="CHEBI:16750"/>
        <dbReference type="ChEBI" id="CHEBI:43474"/>
        <dbReference type="ChEBI" id="CHEBI:57720"/>
        <dbReference type="EC" id="2.4.2.1"/>
    </reaction>
</comment>
<dbReference type="Pfam" id="PF06865">
    <property type="entry name" value="Ppnp"/>
    <property type="match status" value="1"/>
</dbReference>
<dbReference type="EMBL" id="AP019799">
    <property type="protein sequence ID" value="BBL91431.1"/>
    <property type="molecule type" value="Genomic_DNA"/>
</dbReference>
<comment type="catalytic activity">
    <reaction evidence="3">
        <text>a purine D-ribonucleoside + phosphate = a purine nucleobase + alpha-D-ribose 1-phosphate</text>
        <dbReference type="Rhea" id="RHEA:19805"/>
        <dbReference type="ChEBI" id="CHEBI:26386"/>
        <dbReference type="ChEBI" id="CHEBI:43474"/>
        <dbReference type="ChEBI" id="CHEBI:57720"/>
        <dbReference type="ChEBI" id="CHEBI:142355"/>
        <dbReference type="EC" id="2.4.2.1"/>
    </reaction>
</comment>
<sequence>MTIKENSYFAGMVKSLGFQQKNQDVSVGVMETGEYTFGTQAPERMTVIKGALRVKLADESDWNTYQSGESFEVAGNSSFDVEVKDSTAYLCEYL</sequence>
<protein>
    <recommendedName>
        <fullName evidence="3">Pyrimidine/purine nucleoside phosphorylase</fullName>
        <ecNumber evidence="3">2.4.2.1</ecNumber>
        <ecNumber evidence="3">2.4.2.2</ecNumber>
    </recommendedName>
    <alternativeName>
        <fullName evidence="3">Adenosine phosphorylase</fullName>
    </alternativeName>
    <alternativeName>
        <fullName evidence="3">Cytidine phosphorylase</fullName>
    </alternativeName>
    <alternativeName>
        <fullName evidence="3">Guanosine phosphorylase</fullName>
    </alternativeName>
    <alternativeName>
        <fullName evidence="3">Inosine phosphorylase</fullName>
    </alternativeName>
    <alternativeName>
        <fullName evidence="3">Thymidine phosphorylase</fullName>
    </alternativeName>
    <alternativeName>
        <fullName evidence="3">Uridine phosphorylase</fullName>
    </alternativeName>
    <alternativeName>
        <fullName evidence="3">Xanthosine phosphorylase</fullName>
    </alternativeName>
</protein>
<dbReference type="KEGG" id="vro:BSZ04_04465"/>
<dbReference type="GO" id="GO:0016154">
    <property type="term" value="F:pyrimidine-nucleoside phosphorylase activity"/>
    <property type="evidence" value="ECO:0007669"/>
    <property type="project" value="UniProtKB-UniRule"/>
</dbReference>
<comment type="catalytic activity">
    <reaction evidence="3">
        <text>thymidine + phosphate = 2-deoxy-alpha-D-ribose 1-phosphate + thymine</text>
        <dbReference type="Rhea" id="RHEA:16037"/>
        <dbReference type="ChEBI" id="CHEBI:17748"/>
        <dbReference type="ChEBI" id="CHEBI:17821"/>
        <dbReference type="ChEBI" id="CHEBI:43474"/>
        <dbReference type="ChEBI" id="CHEBI:57259"/>
        <dbReference type="EC" id="2.4.2.2"/>
    </reaction>
</comment>
<dbReference type="CDD" id="cd20296">
    <property type="entry name" value="cupin_PpnP-like"/>
    <property type="match status" value="1"/>
</dbReference>
<dbReference type="InterPro" id="IPR011051">
    <property type="entry name" value="RmlC_Cupin_sf"/>
</dbReference>
<dbReference type="InterPro" id="IPR009664">
    <property type="entry name" value="Ppnp"/>
</dbReference>
<evidence type="ECO:0000256" key="2">
    <source>
        <dbReference type="ARBA" id="ARBA00022679"/>
    </source>
</evidence>
<dbReference type="RefSeq" id="WP_010453558.1">
    <property type="nucleotide sequence ID" value="NZ_AP019799.1"/>
</dbReference>
<reference evidence="5 6" key="1">
    <citation type="submission" date="2016-09" db="EMBL/GenBank/DDBJ databases">
        <title>Isolation, identification and antibiotic sensitivity analysis of bacterial pathogen from juvenile Hippocampus erectus with tail-rotted disease.</title>
        <authorList>
            <person name="Yang Q."/>
        </authorList>
    </citation>
    <scope>NUCLEOTIDE SEQUENCE [LARGE SCALE GENOMIC DNA]</scope>
    <source>
        <strain evidence="5 6">HM-10</strain>
    </source>
</reference>
<comment type="function">
    <text evidence="3">Catalyzes the phosphorolysis of diverse nucleosides, yielding D-ribose 1-phosphate and the respective free bases. Can use uridine, adenosine, guanosine, cytidine, thymidine, inosine and xanthosine as substrates. Also catalyzes the reverse reactions.</text>
</comment>
<dbReference type="Gene3D" id="2.60.120.10">
    <property type="entry name" value="Jelly Rolls"/>
    <property type="match status" value="1"/>
</dbReference>
<dbReference type="GeneID" id="47654524"/>
<dbReference type="EC" id="2.4.2.2" evidence="3"/>
<organism evidence="4 7">
    <name type="scientific">Vibrio rotiferianus</name>
    <dbReference type="NCBI Taxonomy" id="190895"/>
    <lineage>
        <taxon>Bacteria</taxon>
        <taxon>Pseudomonadati</taxon>
        <taxon>Pseudomonadota</taxon>
        <taxon>Gammaproteobacteria</taxon>
        <taxon>Vibrionales</taxon>
        <taxon>Vibrionaceae</taxon>
        <taxon>Vibrio</taxon>
    </lineage>
</organism>
<dbReference type="EMBL" id="MKFT01000005">
    <property type="protein sequence ID" value="OHY94578.1"/>
    <property type="molecule type" value="Genomic_DNA"/>
</dbReference>
<dbReference type="InterPro" id="IPR014710">
    <property type="entry name" value="RmlC-like_jellyroll"/>
</dbReference>
<evidence type="ECO:0000256" key="3">
    <source>
        <dbReference type="HAMAP-Rule" id="MF_01537"/>
    </source>
</evidence>
<comment type="catalytic activity">
    <reaction evidence="3">
        <text>cytidine + phosphate = cytosine + alpha-D-ribose 1-phosphate</text>
        <dbReference type="Rhea" id="RHEA:52540"/>
        <dbReference type="ChEBI" id="CHEBI:16040"/>
        <dbReference type="ChEBI" id="CHEBI:17562"/>
        <dbReference type="ChEBI" id="CHEBI:43474"/>
        <dbReference type="ChEBI" id="CHEBI:57720"/>
        <dbReference type="EC" id="2.4.2.2"/>
    </reaction>
</comment>
<name>A0A2K7SX73_9VIBR</name>